<gene>
    <name evidence="4" type="ORF">ELS19_03205</name>
</gene>
<accession>A0A482TGQ8</accession>
<dbReference type="Proteomes" id="UP000294028">
    <property type="component" value="Unassembled WGS sequence"/>
</dbReference>
<keyword evidence="1" id="KW-0560">Oxidoreductase</keyword>
<proteinExistence type="predicted"/>
<dbReference type="InterPro" id="IPR006076">
    <property type="entry name" value="FAD-dep_OxRdtase"/>
</dbReference>
<organism evidence="4 5">
    <name type="scientific">Halogeometricum borinquense</name>
    <dbReference type="NCBI Taxonomy" id="60847"/>
    <lineage>
        <taxon>Archaea</taxon>
        <taxon>Methanobacteriati</taxon>
        <taxon>Methanobacteriota</taxon>
        <taxon>Stenosarchaea group</taxon>
        <taxon>Halobacteria</taxon>
        <taxon>Halobacteriales</taxon>
        <taxon>Haloferacaceae</taxon>
        <taxon>Halogeometricum</taxon>
    </lineage>
</organism>
<dbReference type="RefSeq" id="WP_129783556.1">
    <property type="nucleotide sequence ID" value="NZ_RZHH01000002.1"/>
</dbReference>
<dbReference type="Pfam" id="PF01266">
    <property type="entry name" value="DAO"/>
    <property type="match status" value="1"/>
</dbReference>
<feature type="region of interest" description="Disordered" evidence="2">
    <location>
        <begin position="1"/>
        <end position="37"/>
    </location>
</feature>
<dbReference type="SUPFAM" id="SSF51905">
    <property type="entry name" value="FAD/NAD(P)-binding domain"/>
    <property type="match status" value="1"/>
</dbReference>
<protein>
    <submittedName>
        <fullName evidence="4">FAD-binding oxidoreductase</fullName>
    </submittedName>
</protein>
<reference evidence="4 5" key="1">
    <citation type="submission" date="2018-12" db="EMBL/GenBank/DDBJ databases">
        <title>Genome analysis provides insights into bioremediation potentialities of Halogeometricum borinquense strain N11.</title>
        <authorList>
            <person name="Najjari A."/>
            <person name="Youssef N."/>
            <person name="Fhoula I."/>
            <person name="Ben Dhia O."/>
            <person name="Mahjoubi M."/>
            <person name="Ouzari H.I."/>
            <person name="Cherif A."/>
        </authorList>
    </citation>
    <scope>NUCLEOTIDE SEQUENCE [LARGE SCALE GENOMIC DNA]</scope>
    <source>
        <strain evidence="4 5">N11</strain>
    </source>
</reference>
<dbReference type="InterPro" id="IPR036188">
    <property type="entry name" value="FAD/NAD-bd_sf"/>
</dbReference>
<dbReference type="GO" id="GO:0016491">
    <property type="term" value="F:oxidoreductase activity"/>
    <property type="evidence" value="ECO:0007669"/>
    <property type="project" value="UniProtKB-KW"/>
</dbReference>
<feature type="domain" description="FAD dependent oxidoreductase" evidence="3">
    <location>
        <begin position="41"/>
        <end position="378"/>
    </location>
</feature>
<dbReference type="EMBL" id="RZHH01000002">
    <property type="protein sequence ID" value="RYJ13073.1"/>
    <property type="molecule type" value="Genomic_DNA"/>
</dbReference>
<dbReference type="AlphaFoldDB" id="A0A482TGQ8"/>
<dbReference type="GO" id="GO:0005737">
    <property type="term" value="C:cytoplasm"/>
    <property type="evidence" value="ECO:0007669"/>
    <property type="project" value="TreeGrafter"/>
</dbReference>
<feature type="compositionally biased region" description="Polar residues" evidence="2">
    <location>
        <begin position="9"/>
        <end position="18"/>
    </location>
</feature>
<evidence type="ECO:0000313" key="4">
    <source>
        <dbReference type="EMBL" id="RYJ13073.1"/>
    </source>
</evidence>
<evidence type="ECO:0000259" key="3">
    <source>
        <dbReference type="Pfam" id="PF01266"/>
    </source>
</evidence>
<dbReference type="Gene3D" id="3.50.50.60">
    <property type="entry name" value="FAD/NAD(P)-binding domain"/>
    <property type="match status" value="1"/>
</dbReference>
<evidence type="ECO:0000256" key="1">
    <source>
        <dbReference type="ARBA" id="ARBA00023002"/>
    </source>
</evidence>
<dbReference type="PANTHER" id="PTHR13847">
    <property type="entry name" value="SARCOSINE DEHYDROGENASE-RELATED"/>
    <property type="match status" value="1"/>
</dbReference>
<dbReference type="PANTHER" id="PTHR13847:SF287">
    <property type="entry name" value="FAD-DEPENDENT OXIDOREDUCTASE DOMAIN-CONTAINING PROTEIN 1"/>
    <property type="match status" value="1"/>
</dbReference>
<dbReference type="PRINTS" id="PR00419">
    <property type="entry name" value="ADXRDTASE"/>
</dbReference>
<name>A0A482TGQ8_9EURY</name>
<dbReference type="Gene3D" id="3.30.9.10">
    <property type="entry name" value="D-Amino Acid Oxidase, subunit A, domain 2"/>
    <property type="match status" value="1"/>
</dbReference>
<evidence type="ECO:0000313" key="5">
    <source>
        <dbReference type="Proteomes" id="UP000294028"/>
    </source>
</evidence>
<sequence>MPTDESSDLHGNTTTTATDGVEDEDDELAHPFDVPDGSGRRVAVVGAGAVGLTAAFDLAEAGASVTVYERGDVGSGSSGRASGILYDAYAEDVDARMAARALARFREFDGTGGFSVTPCPHVAVAHESDEKTAEAIAETAERMRVHGRDVTTTDGAGLTERFGEALRTDDVGTAVIADNAMWTDPASYVEAMAPRVREAGVDLRTETEVGIRTDPPEIVSDDGETERYDAVLVAAGAHTKHVLADAGVSIPMKPYRVQALVSDQPYDGPICYDATEGAYFRPHPEGLLAGDGTEEVEADPDRWDRDGDDWFVEDVTGVLDNRAGYDADVSRAWAGLCTATPDRNPLLGEIEDDVYVATGWHGHGFMWSPASGEAVAAMMLGGDVALDPYDPRRFDGDEEFEVVEGMTVE</sequence>
<comment type="caution">
    <text evidence="4">The sequence shown here is derived from an EMBL/GenBank/DDBJ whole genome shotgun (WGS) entry which is preliminary data.</text>
</comment>
<evidence type="ECO:0000256" key="2">
    <source>
        <dbReference type="SAM" id="MobiDB-lite"/>
    </source>
</evidence>